<reference evidence="2 3" key="1">
    <citation type="submission" date="2020-07" db="EMBL/GenBank/DDBJ databases">
        <title>Telomere length de novo assembly of all 7 chromosomes of the fungus, Metarhizium brunneum, using a novel assembly pipeline.</title>
        <authorList>
            <person name="Saud z."/>
            <person name="Kortsinoglou A."/>
            <person name="Kouvelis V.N."/>
            <person name="Butt T.M."/>
        </authorList>
    </citation>
    <scope>NUCLEOTIDE SEQUENCE [LARGE SCALE GENOMIC DNA]</scope>
    <source>
        <strain evidence="2 3">4556</strain>
    </source>
</reference>
<feature type="compositionally biased region" description="Basic and acidic residues" evidence="1">
    <location>
        <begin position="68"/>
        <end position="80"/>
    </location>
</feature>
<dbReference type="GeneID" id="90968034"/>
<sequence>MAESSSPVQTWKELRDQIKAADRAASAASSGDSKAQERPFLVAEGAGNPYPATPGMRINGGWDGPITEPHRVREREVGGT</sequence>
<evidence type="ECO:0000256" key="1">
    <source>
        <dbReference type="SAM" id="MobiDB-lite"/>
    </source>
</evidence>
<proteinExistence type="predicted"/>
<feature type="compositionally biased region" description="Low complexity" evidence="1">
    <location>
        <begin position="23"/>
        <end position="33"/>
    </location>
</feature>
<dbReference type="Proteomes" id="UP000510686">
    <property type="component" value="Chromosome 4"/>
</dbReference>
<protein>
    <submittedName>
        <fullName evidence="2">Uncharacterized protein</fullName>
    </submittedName>
</protein>
<accession>A0A7D5UZM2</accession>
<keyword evidence="3" id="KW-1185">Reference proteome</keyword>
<dbReference type="EMBL" id="CP058935">
    <property type="protein sequence ID" value="QLI71134.1"/>
    <property type="molecule type" value="Genomic_DNA"/>
</dbReference>
<name>A0A7D5UZM2_9HYPO</name>
<dbReference type="RefSeq" id="XP_065987176.1">
    <property type="nucleotide sequence ID" value="XM_066131145.1"/>
</dbReference>
<evidence type="ECO:0000313" key="2">
    <source>
        <dbReference type="EMBL" id="QLI71134.1"/>
    </source>
</evidence>
<dbReference type="AlphaFoldDB" id="A0A7D5UZM2"/>
<evidence type="ECO:0000313" key="3">
    <source>
        <dbReference type="Proteomes" id="UP000510686"/>
    </source>
</evidence>
<gene>
    <name evidence="2" type="ORF">G6M90_00g080100</name>
</gene>
<organism evidence="2 3">
    <name type="scientific">Metarhizium brunneum</name>
    <dbReference type="NCBI Taxonomy" id="500148"/>
    <lineage>
        <taxon>Eukaryota</taxon>
        <taxon>Fungi</taxon>
        <taxon>Dikarya</taxon>
        <taxon>Ascomycota</taxon>
        <taxon>Pezizomycotina</taxon>
        <taxon>Sordariomycetes</taxon>
        <taxon>Hypocreomycetidae</taxon>
        <taxon>Hypocreales</taxon>
        <taxon>Clavicipitaceae</taxon>
        <taxon>Metarhizium</taxon>
    </lineage>
</organism>
<dbReference type="KEGG" id="mbrn:90968034"/>
<feature type="region of interest" description="Disordered" evidence="1">
    <location>
        <begin position="19"/>
        <end position="80"/>
    </location>
</feature>